<protein>
    <submittedName>
        <fullName evidence="2">Uncharacterized protein</fullName>
    </submittedName>
</protein>
<keyword evidence="1" id="KW-0472">Membrane</keyword>
<keyword evidence="1" id="KW-0812">Transmembrane</keyword>
<reference evidence="2" key="1">
    <citation type="submission" date="2023-03" db="EMBL/GenBank/DDBJ databases">
        <title>Massive genome expansion in bonnet fungi (Mycena s.s.) driven by repeated elements and novel gene families across ecological guilds.</title>
        <authorList>
            <consortium name="Lawrence Berkeley National Laboratory"/>
            <person name="Harder C.B."/>
            <person name="Miyauchi S."/>
            <person name="Viragh M."/>
            <person name="Kuo A."/>
            <person name="Thoen E."/>
            <person name="Andreopoulos B."/>
            <person name="Lu D."/>
            <person name="Skrede I."/>
            <person name="Drula E."/>
            <person name="Henrissat B."/>
            <person name="Morin E."/>
            <person name="Kohler A."/>
            <person name="Barry K."/>
            <person name="LaButti K."/>
            <person name="Morin E."/>
            <person name="Salamov A."/>
            <person name="Lipzen A."/>
            <person name="Mereny Z."/>
            <person name="Hegedus B."/>
            <person name="Baldrian P."/>
            <person name="Stursova M."/>
            <person name="Weitz H."/>
            <person name="Taylor A."/>
            <person name="Grigoriev I.V."/>
            <person name="Nagy L.G."/>
            <person name="Martin F."/>
            <person name="Kauserud H."/>
        </authorList>
    </citation>
    <scope>NUCLEOTIDE SEQUENCE</scope>
    <source>
        <strain evidence="2">CBHHK002</strain>
    </source>
</reference>
<evidence type="ECO:0000256" key="1">
    <source>
        <dbReference type="SAM" id="Phobius"/>
    </source>
</evidence>
<feature type="transmembrane region" description="Helical" evidence="1">
    <location>
        <begin position="48"/>
        <end position="69"/>
    </location>
</feature>
<accession>A0AAD6ZLJ2</accession>
<sequence length="223" mass="25332">MAVLCSPCPVLDVSSVPLSHFVQSLSTFHFPWTGEGDDFKLPGHVNHFLRFISFFWFLDHIAFFFYLFFPCACPTSHPYTIGTTFPTHVIDLAEDVCMVKEAELGGVGSCYRREARSWKGRWEWKGGYELPTSSTMLALYPDYAWLLFDVGGDVKNQSLFKRLIPGDTAHEIPQIWTPNWAEAVPTLKWFLSYALDGSAPGEPHPLPRHVRLCAPSSNHMKFD</sequence>
<dbReference type="EMBL" id="JARIHO010000039">
    <property type="protein sequence ID" value="KAJ7328390.1"/>
    <property type="molecule type" value="Genomic_DNA"/>
</dbReference>
<dbReference type="AlphaFoldDB" id="A0AAD6ZLJ2"/>
<name>A0AAD6ZLJ2_9AGAR</name>
<keyword evidence="3" id="KW-1185">Reference proteome</keyword>
<organism evidence="2 3">
    <name type="scientific">Mycena albidolilacea</name>
    <dbReference type="NCBI Taxonomy" id="1033008"/>
    <lineage>
        <taxon>Eukaryota</taxon>
        <taxon>Fungi</taxon>
        <taxon>Dikarya</taxon>
        <taxon>Basidiomycota</taxon>
        <taxon>Agaricomycotina</taxon>
        <taxon>Agaricomycetes</taxon>
        <taxon>Agaricomycetidae</taxon>
        <taxon>Agaricales</taxon>
        <taxon>Marasmiineae</taxon>
        <taxon>Mycenaceae</taxon>
        <taxon>Mycena</taxon>
    </lineage>
</organism>
<proteinExistence type="predicted"/>
<keyword evidence="1" id="KW-1133">Transmembrane helix</keyword>
<comment type="caution">
    <text evidence="2">The sequence shown here is derived from an EMBL/GenBank/DDBJ whole genome shotgun (WGS) entry which is preliminary data.</text>
</comment>
<evidence type="ECO:0000313" key="2">
    <source>
        <dbReference type="EMBL" id="KAJ7328390.1"/>
    </source>
</evidence>
<evidence type="ECO:0000313" key="3">
    <source>
        <dbReference type="Proteomes" id="UP001218218"/>
    </source>
</evidence>
<gene>
    <name evidence="2" type="ORF">DFH08DRAFT_815889</name>
</gene>
<dbReference type="Proteomes" id="UP001218218">
    <property type="component" value="Unassembled WGS sequence"/>
</dbReference>